<dbReference type="InterPro" id="IPR043894">
    <property type="entry name" value="MupG_C"/>
</dbReference>
<dbReference type="STRING" id="550447.SAMN05428946_2833"/>
<accession>A0A1U7PTJ6</accession>
<dbReference type="Pfam" id="PF05913">
    <property type="entry name" value="MupG_C"/>
    <property type="match status" value="1"/>
</dbReference>
<dbReference type="SUPFAM" id="SSF50891">
    <property type="entry name" value="Cyclophilin-like"/>
    <property type="match status" value="1"/>
</dbReference>
<protein>
    <recommendedName>
        <fullName evidence="5">Outer surface protein</fullName>
    </recommendedName>
</protein>
<keyword evidence="4" id="KW-1185">Reference proteome</keyword>
<evidence type="ECO:0008006" key="5">
    <source>
        <dbReference type="Google" id="ProtNLM"/>
    </source>
</evidence>
<dbReference type="InterPro" id="IPR017853">
    <property type="entry name" value="GH"/>
</dbReference>
<dbReference type="SUPFAM" id="SSF51445">
    <property type="entry name" value="(Trans)glycosidases"/>
    <property type="match status" value="1"/>
</dbReference>
<dbReference type="InterPro" id="IPR008589">
    <property type="entry name" value="MupG"/>
</dbReference>
<reference evidence="4" key="1">
    <citation type="submission" date="2017-01" db="EMBL/GenBank/DDBJ databases">
        <authorList>
            <person name="Varghese N."/>
            <person name="Submissions S."/>
        </authorList>
    </citation>
    <scope>NUCLEOTIDE SEQUENCE [LARGE SCALE GENOMIC DNA]</scope>
    <source>
        <strain evidence="4">MNA4</strain>
    </source>
</reference>
<dbReference type="InterPro" id="IPR043797">
    <property type="entry name" value="MupG_N"/>
</dbReference>
<dbReference type="InterPro" id="IPR013785">
    <property type="entry name" value="Aldolase_TIM"/>
</dbReference>
<dbReference type="AlphaFoldDB" id="A0A1U7PTJ6"/>
<organism evidence="3 4">
    <name type="scientific">Edaphobacillus lindanitolerans</name>
    <dbReference type="NCBI Taxonomy" id="550447"/>
    <lineage>
        <taxon>Bacteria</taxon>
        <taxon>Bacillati</taxon>
        <taxon>Bacillota</taxon>
        <taxon>Bacilli</taxon>
        <taxon>Bacillales</taxon>
        <taxon>Bacillaceae</taxon>
        <taxon>Edaphobacillus</taxon>
    </lineage>
</organism>
<dbReference type="InterPro" id="IPR029000">
    <property type="entry name" value="Cyclophilin-like_dom_sf"/>
</dbReference>
<dbReference type="Gene3D" id="2.40.100.10">
    <property type="entry name" value="Cyclophilin-like"/>
    <property type="match status" value="1"/>
</dbReference>
<dbReference type="Gene3D" id="3.20.20.70">
    <property type="entry name" value="Aldolase class I"/>
    <property type="match status" value="1"/>
</dbReference>
<feature type="domain" description="6-phospho-N-acetylmuramidase C-terminal" evidence="1">
    <location>
        <begin position="256"/>
        <end position="351"/>
    </location>
</feature>
<proteinExistence type="predicted"/>
<dbReference type="PANTHER" id="PTHR38435">
    <property type="match status" value="1"/>
</dbReference>
<gene>
    <name evidence="3" type="ORF">SAMN05428946_2833</name>
</gene>
<evidence type="ECO:0000313" key="3">
    <source>
        <dbReference type="EMBL" id="SIT92674.1"/>
    </source>
</evidence>
<name>A0A1U7PTJ6_9BACI</name>
<dbReference type="Proteomes" id="UP000187550">
    <property type="component" value="Unassembled WGS sequence"/>
</dbReference>
<evidence type="ECO:0000313" key="4">
    <source>
        <dbReference type="Proteomes" id="UP000187550"/>
    </source>
</evidence>
<evidence type="ECO:0000259" key="2">
    <source>
        <dbReference type="Pfam" id="PF19200"/>
    </source>
</evidence>
<dbReference type="OrthoDB" id="5809921at2"/>
<evidence type="ECO:0000259" key="1">
    <source>
        <dbReference type="Pfam" id="PF05913"/>
    </source>
</evidence>
<feature type="domain" description="6-phospho-N-acetylmuramidase N-terminal" evidence="2">
    <location>
        <begin position="2"/>
        <end position="231"/>
    </location>
</feature>
<dbReference type="RefSeq" id="WP_076759853.1">
    <property type="nucleotide sequence ID" value="NZ_FTPL01000005.1"/>
</dbReference>
<dbReference type="PANTHER" id="PTHR38435:SF2">
    <property type="entry name" value="DUF871 DOMAIN-CONTAINING PROTEIN"/>
    <property type="match status" value="1"/>
</dbReference>
<dbReference type="Pfam" id="PF19200">
    <property type="entry name" value="MupG_N"/>
    <property type="match status" value="1"/>
</dbReference>
<dbReference type="EMBL" id="FTPL01000005">
    <property type="protein sequence ID" value="SIT92674.1"/>
    <property type="molecule type" value="Genomic_DNA"/>
</dbReference>
<sequence>MLGISVYLSEQSADEQEQIIIKMSAAGFKSIFTSLHIPEDDPGLYAGRLKTLGSLARMHGMELFADISPGSLGHLGFTWDTASGLLEWGVSGLRLDYGISEETIASLSKGMRVALNASTLTQENIDKLRSAGLSFSSAEAWHNFYPRPETGLDREEFNRRNAWLRSEGLQVMAFIPGDGLKRGPLQLGLPTLEDHRGTSPFAAYLDLLGEPAVGKILIGDPSINDETLEQFRIRCGGAIPLRARPATSDARLLEQLESVQTNRPDPARDVIRSAESRLEGLVDLPVEPLSAGPRPAGSITVDNRLYGRYQGEVQITKRDLTADEKVNVLGRVIDEDLPLLRHIGGGQPFRIRWVR</sequence>